<dbReference type="PhylomeDB" id="B4J444"/>
<dbReference type="AlphaFoldDB" id="B4J444"/>
<comment type="subcellular location">
    <subcellularLocation>
        <location evidence="2">Endosome membrane</location>
        <topology evidence="2">Peripheral membrane protein</topology>
    </subcellularLocation>
    <subcellularLocation>
        <location evidence="1">Late endosome membrane</location>
    </subcellularLocation>
    <subcellularLocation>
        <location evidence="3">Lysosome membrane</location>
        <topology evidence="3">Peripheral membrane protein</topology>
        <orientation evidence="3">Cytoplasmic side</orientation>
    </subcellularLocation>
</comment>
<dbReference type="InParanoid" id="B4J444"/>
<evidence type="ECO:0000256" key="2">
    <source>
        <dbReference type="ARBA" id="ARBA00004481"/>
    </source>
</evidence>
<feature type="domain" description="LITAF" evidence="9">
    <location>
        <begin position="19"/>
        <end position="102"/>
    </location>
</feature>
<evidence type="ECO:0000256" key="1">
    <source>
        <dbReference type="ARBA" id="ARBA00004414"/>
    </source>
</evidence>
<dbReference type="GO" id="GO:0005765">
    <property type="term" value="C:lysosomal membrane"/>
    <property type="evidence" value="ECO:0007669"/>
    <property type="project" value="UniProtKB-SubCell"/>
</dbReference>
<dbReference type="InterPro" id="IPR006629">
    <property type="entry name" value="LITAF"/>
</dbReference>
<dbReference type="STRING" id="7222.B4J444"/>
<dbReference type="Proteomes" id="UP000001070">
    <property type="component" value="Unassembled WGS sequence"/>
</dbReference>
<evidence type="ECO:0000256" key="4">
    <source>
        <dbReference type="ARBA" id="ARBA00005975"/>
    </source>
</evidence>
<dbReference type="PROSITE" id="PS51837">
    <property type="entry name" value="LITAF"/>
    <property type="match status" value="1"/>
</dbReference>
<keyword evidence="6" id="KW-0862">Zinc</keyword>
<protein>
    <submittedName>
        <fullName evidence="10">GH19762</fullName>
    </submittedName>
</protein>
<dbReference type="GO" id="GO:0008270">
    <property type="term" value="F:zinc ion binding"/>
    <property type="evidence" value="ECO:0007669"/>
    <property type="project" value="TreeGrafter"/>
</dbReference>
<evidence type="ECO:0000259" key="9">
    <source>
        <dbReference type="PROSITE" id="PS51837"/>
    </source>
</evidence>
<evidence type="ECO:0000256" key="5">
    <source>
        <dbReference type="ARBA" id="ARBA00022723"/>
    </source>
</evidence>
<dbReference type="GO" id="GO:0031902">
    <property type="term" value="C:late endosome membrane"/>
    <property type="evidence" value="ECO:0007669"/>
    <property type="project" value="UniProtKB-SubCell"/>
</dbReference>
<dbReference type="Pfam" id="PF10601">
    <property type="entry name" value="zf-LITAF-like"/>
    <property type="match status" value="1"/>
</dbReference>
<comment type="similarity">
    <text evidence="4">Belongs to the CDIP1/LITAF family.</text>
</comment>
<dbReference type="OMA" id="TKTHLCA"/>
<evidence type="ECO:0000256" key="3">
    <source>
        <dbReference type="ARBA" id="ARBA00004630"/>
    </source>
</evidence>
<feature type="transmembrane region" description="Helical" evidence="8">
    <location>
        <begin position="60"/>
        <end position="80"/>
    </location>
</feature>
<evidence type="ECO:0000313" key="11">
    <source>
        <dbReference type="Proteomes" id="UP000001070"/>
    </source>
</evidence>
<evidence type="ECO:0000256" key="6">
    <source>
        <dbReference type="ARBA" id="ARBA00022833"/>
    </source>
</evidence>
<dbReference type="OrthoDB" id="5599753at2759"/>
<keyword evidence="8" id="KW-0812">Transmembrane</keyword>
<evidence type="ECO:0000256" key="8">
    <source>
        <dbReference type="SAM" id="Phobius"/>
    </source>
</evidence>
<dbReference type="KEGG" id="dgr:6560288"/>
<proteinExistence type="inferred from homology"/>
<dbReference type="PANTHER" id="PTHR23292">
    <property type="entry name" value="LIPOPOLYSACCHARIDE-INDUCED TUMOR NECROSIS FACTOR-ALPHA FACTOR"/>
    <property type="match status" value="1"/>
</dbReference>
<keyword evidence="11" id="KW-1185">Reference proteome</keyword>
<name>B4J444_DROGR</name>
<evidence type="ECO:0000313" key="10">
    <source>
        <dbReference type="EMBL" id="EDW02650.1"/>
    </source>
</evidence>
<accession>B4J444</accession>
<dbReference type="eggNOG" id="ENOG502S710">
    <property type="taxonomic scope" value="Eukaryota"/>
</dbReference>
<dbReference type="HOGENOM" id="CLU_095549_6_1_1"/>
<evidence type="ECO:0000256" key="7">
    <source>
        <dbReference type="ARBA" id="ARBA00023136"/>
    </source>
</evidence>
<keyword evidence="8" id="KW-1133">Transmembrane helix</keyword>
<keyword evidence="7 8" id="KW-0472">Membrane</keyword>
<dbReference type="InterPro" id="IPR037519">
    <property type="entry name" value="LITAF_fam"/>
</dbReference>
<dbReference type="EMBL" id="CH916367">
    <property type="protein sequence ID" value="EDW02650.1"/>
    <property type="molecule type" value="Genomic_DNA"/>
</dbReference>
<dbReference type="PANTHER" id="PTHR23292:SF14">
    <property type="entry name" value="FI16615P1-RELATED"/>
    <property type="match status" value="1"/>
</dbReference>
<gene>
    <name evidence="10" type="primary">Dgri\GH19762</name>
    <name evidence="10" type="ORF">Dgri_GH19762</name>
</gene>
<reference evidence="10 11" key="1">
    <citation type="journal article" date="2007" name="Nature">
        <title>Evolution of genes and genomes on the Drosophila phylogeny.</title>
        <authorList>
            <consortium name="Drosophila 12 Genomes Consortium"/>
            <person name="Clark A.G."/>
            <person name="Eisen M.B."/>
            <person name="Smith D.R."/>
            <person name="Bergman C.M."/>
            <person name="Oliver B."/>
            <person name="Markow T.A."/>
            <person name="Kaufman T.C."/>
            <person name="Kellis M."/>
            <person name="Gelbart W."/>
            <person name="Iyer V.N."/>
            <person name="Pollard D.A."/>
            <person name="Sackton T.B."/>
            <person name="Larracuente A.M."/>
            <person name="Singh N.D."/>
            <person name="Abad J.P."/>
            <person name="Abt D.N."/>
            <person name="Adryan B."/>
            <person name="Aguade M."/>
            <person name="Akashi H."/>
            <person name="Anderson W.W."/>
            <person name="Aquadro C.F."/>
            <person name="Ardell D.H."/>
            <person name="Arguello R."/>
            <person name="Artieri C.G."/>
            <person name="Barbash D.A."/>
            <person name="Barker D."/>
            <person name="Barsanti P."/>
            <person name="Batterham P."/>
            <person name="Batzoglou S."/>
            <person name="Begun D."/>
            <person name="Bhutkar A."/>
            <person name="Blanco E."/>
            <person name="Bosak S.A."/>
            <person name="Bradley R.K."/>
            <person name="Brand A.D."/>
            <person name="Brent M.R."/>
            <person name="Brooks A.N."/>
            <person name="Brown R.H."/>
            <person name="Butlin R.K."/>
            <person name="Caggese C."/>
            <person name="Calvi B.R."/>
            <person name="Bernardo de Carvalho A."/>
            <person name="Caspi A."/>
            <person name="Castrezana S."/>
            <person name="Celniker S.E."/>
            <person name="Chang J.L."/>
            <person name="Chapple C."/>
            <person name="Chatterji S."/>
            <person name="Chinwalla A."/>
            <person name="Civetta A."/>
            <person name="Clifton S.W."/>
            <person name="Comeron J.M."/>
            <person name="Costello J.C."/>
            <person name="Coyne J.A."/>
            <person name="Daub J."/>
            <person name="David R.G."/>
            <person name="Delcher A.L."/>
            <person name="Delehaunty K."/>
            <person name="Do C.B."/>
            <person name="Ebling H."/>
            <person name="Edwards K."/>
            <person name="Eickbush T."/>
            <person name="Evans J.D."/>
            <person name="Filipski A."/>
            <person name="Findeiss S."/>
            <person name="Freyhult E."/>
            <person name="Fulton L."/>
            <person name="Fulton R."/>
            <person name="Garcia A.C."/>
            <person name="Gardiner A."/>
            <person name="Garfield D.A."/>
            <person name="Garvin B.E."/>
            <person name="Gibson G."/>
            <person name="Gilbert D."/>
            <person name="Gnerre S."/>
            <person name="Godfrey J."/>
            <person name="Good R."/>
            <person name="Gotea V."/>
            <person name="Gravely B."/>
            <person name="Greenberg A.J."/>
            <person name="Griffiths-Jones S."/>
            <person name="Gross S."/>
            <person name="Guigo R."/>
            <person name="Gustafson E.A."/>
            <person name="Haerty W."/>
            <person name="Hahn M.W."/>
            <person name="Halligan D.L."/>
            <person name="Halpern A.L."/>
            <person name="Halter G.M."/>
            <person name="Han M.V."/>
            <person name="Heger A."/>
            <person name="Hillier L."/>
            <person name="Hinrichs A.S."/>
            <person name="Holmes I."/>
            <person name="Hoskins R.A."/>
            <person name="Hubisz M.J."/>
            <person name="Hultmark D."/>
            <person name="Huntley M.A."/>
            <person name="Jaffe D.B."/>
            <person name="Jagadeeshan S."/>
            <person name="Jeck W.R."/>
            <person name="Johnson J."/>
            <person name="Jones C.D."/>
            <person name="Jordan W.C."/>
            <person name="Karpen G.H."/>
            <person name="Kataoka E."/>
            <person name="Keightley P.D."/>
            <person name="Kheradpour P."/>
            <person name="Kirkness E.F."/>
            <person name="Koerich L.B."/>
            <person name="Kristiansen K."/>
            <person name="Kudrna D."/>
            <person name="Kulathinal R.J."/>
            <person name="Kumar S."/>
            <person name="Kwok R."/>
            <person name="Lander E."/>
            <person name="Langley C.H."/>
            <person name="Lapoint R."/>
            <person name="Lazzaro B.P."/>
            <person name="Lee S.J."/>
            <person name="Levesque L."/>
            <person name="Li R."/>
            <person name="Lin C.F."/>
            <person name="Lin M.F."/>
            <person name="Lindblad-Toh K."/>
            <person name="Llopart A."/>
            <person name="Long M."/>
            <person name="Low L."/>
            <person name="Lozovsky E."/>
            <person name="Lu J."/>
            <person name="Luo M."/>
            <person name="Machado C.A."/>
            <person name="Makalowski W."/>
            <person name="Marzo M."/>
            <person name="Matsuda M."/>
            <person name="Matzkin L."/>
            <person name="McAllister B."/>
            <person name="McBride C.S."/>
            <person name="McKernan B."/>
            <person name="McKernan K."/>
            <person name="Mendez-Lago M."/>
            <person name="Minx P."/>
            <person name="Mollenhauer M.U."/>
            <person name="Montooth K."/>
            <person name="Mount S.M."/>
            <person name="Mu X."/>
            <person name="Myers E."/>
            <person name="Negre B."/>
            <person name="Newfeld S."/>
            <person name="Nielsen R."/>
            <person name="Noor M.A."/>
            <person name="O'Grady P."/>
            <person name="Pachter L."/>
            <person name="Papaceit M."/>
            <person name="Parisi M.J."/>
            <person name="Parisi M."/>
            <person name="Parts L."/>
            <person name="Pedersen J.S."/>
            <person name="Pesole G."/>
            <person name="Phillippy A.M."/>
            <person name="Ponting C.P."/>
            <person name="Pop M."/>
            <person name="Porcelli D."/>
            <person name="Powell J.R."/>
            <person name="Prohaska S."/>
            <person name="Pruitt K."/>
            <person name="Puig M."/>
            <person name="Quesneville H."/>
            <person name="Ram K.R."/>
            <person name="Rand D."/>
            <person name="Rasmussen M.D."/>
            <person name="Reed L.K."/>
            <person name="Reenan R."/>
            <person name="Reily A."/>
            <person name="Remington K.A."/>
            <person name="Rieger T.T."/>
            <person name="Ritchie M.G."/>
            <person name="Robin C."/>
            <person name="Rogers Y.H."/>
            <person name="Rohde C."/>
            <person name="Rozas J."/>
            <person name="Rubenfield M.J."/>
            <person name="Ruiz A."/>
            <person name="Russo S."/>
            <person name="Salzberg S.L."/>
            <person name="Sanchez-Gracia A."/>
            <person name="Saranga D.J."/>
            <person name="Sato H."/>
            <person name="Schaeffer S.W."/>
            <person name="Schatz M.C."/>
            <person name="Schlenke T."/>
            <person name="Schwartz R."/>
            <person name="Segarra C."/>
            <person name="Singh R.S."/>
            <person name="Sirot L."/>
            <person name="Sirota M."/>
            <person name="Sisneros N.B."/>
            <person name="Smith C.D."/>
            <person name="Smith T.F."/>
            <person name="Spieth J."/>
            <person name="Stage D.E."/>
            <person name="Stark A."/>
            <person name="Stephan W."/>
            <person name="Strausberg R.L."/>
            <person name="Strempel S."/>
            <person name="Sturgill D."/>
            <person name="Sutton G."/>
            <person name="Sutton G.G."/>
            <person name="Tao W."/>
            <person name="Teichmann S."/>
            <person name="Tobari Y.N."/>
            <person name="Tomimura Y."/>
            <person name="Tsolas J.M."/>
            <person name="Valente V.L."/>
            <person name="Venter E."/>
            <person name="Venter J.C."/>
            <person name="Vicario S."/>
            <person name="Vieira F.G."/>
            <person name="Vilella A.J."/>
            <person name="Villasante A."/>
            <person name="Walenz B."/>
            <person name="Wang J."/>
            <person name="Wasserman M."/>
            <person name="Watts T."/>
            <person name="Wilson D."/>
            <person name="Wilson R.K."/>
            <person name="Wing R.A."/>
            <person name="Wolfner M.F."/>
            <person name="Wong A."/>
            <person name="Wong G.K."/>
            <person name="Wu C.I."/>
            <person name="Wu G."/>
            <person name="Yamamoto D."/>
            <person name="Yang H.P."/>
            <person name="Yang S.P."/>
            <person name="Yorke J.A."/>
            <person name="Yoshida K."/>
            <person name="Zdobnov E."/>
            <person name="Zhang P."/>
            <person name="Zhang Y."/>
            <person name="Zimin A.V."/>
            <person name="Baldwin J."/>
            <person name="Abdouelleil A."/>
            <person name="Abdulkadir J."/>
            <person name="Abebe A."/>
            <person name="Abera B."/>
            <person name="Abreu J."/>
            <person name="Acer S.C."/>
            <person name="Aftuck L."/>
            <person name="Alexander A."/>
            <person name="An P."/>
            <person name="Anderson E."/>
            <person name="Anderson S."/>
            <person name="Arachi H."/>
            <person name="Azer M."/>
            <person name="Bachantsang P."/>
            <person name="Barry A."/>
            <person name="Bayul T."/>
            <person name="Berlin A."/>
            <person name="Bessette D."/>
            <person name="Bloom T."/>
            <person name="Blye J."/>
            <person name="Boguslavskiy L."/>
            <person name="Bonnet C."/>
            <person name="Boukhgalter B."/>
            <person name="Bourzgui I."/>
            <person name="Brown A."/>
            <person name="Cahill P."/>
            <person name="Channer S."/>
            <person name="Cheshatsang Y."/>
            <person name="Chuda L."/>
            <person name="Citroen M."/>
            <person name="Collymore A."/>
            <person name="Cooke P."/>
            <person name="Costello M."/>
            <person name="D'Aco K."/>
            <person name="Daza R."/>
            <person name="De Haan G."/>
            <person name="DeGray S."/>
            <person name="DeMaso C."/>
            <person name="Dhargay N."/>
            <person name="Dooley K."/>
            <person name="Dooley E."/>
            <person name="Doricent M."/>
            <person name="Dorje P."/>
            <person name="Dorjee K."/>
            <person name="Dupes A."/>
            <person name="Elong R."/>
            <person name="Falk J."/>
            <person name="Farina A."/>
            <person name="Faro S."/>
            <person name="Ferguson D."/>
            <person name="Fisher S."/>
            <person name="Foley C.D."/>
            <person name="Franke A."/>
            <person name="Friedrich D."/>
            <person name="Gadbois L."/>
            <person name="Gearin G."/>
            <person name="Gearin C.R."/>
            <person name="Giannoukos G."/>
            <person name="Goode T."/>
            <person name="Graham J."/>
            <person name="Grandbois E."/>
            <person name="Grewal S."/>
            <person name="Gyaltsen K."/>
            <person name="Hafez N."/>
            <person name="Hagos B."/>
            <person name="Hall J."/>
            <person name="Henson C."/>
            <person name="Hollinger A."/>
            <person name="Honan T."/>
            <person name="Huard M.D."/>
            <person name="Hughes L."/>
            <person name="Hurhula B."/>
            <person name="Husby M.E."/>
            <person name="Kamat A."/>
            <person name="Kanga B."/>
            <person name="Kashin S."/>
            <person name="Khazanovich D."/>
            <person name="Kisner P."/>
            <person name="Lance K."/>
            <person name="Lara M."/>
            <person name="Lee W."/>
            <person name="Lennon N."/>
            <person name="Letendre F."/>
            <person name="LeVine R."/>
            <person name="Lipovsky A."/>
            <person name="Liu X."/>
            <person name="Liu J."/>
            <person name="Liu S."/>
            <person name="Lokyitsang T."/>
            <person name="Lokyitsang Y."/>
            <person name="Lubonja R."/>
            <person name="Lui A."/>
            <person name="MacDonald P."/>
            <person name="Magnisalis V."/>
            <person name="Maru K."/>
            <person name="Matthews C."/>
            <person name="McCusker W."/>
            <person name="McDonough S."/>
            <person name="Mehta T."/>
            <person name="Meldrim J."/>
            <person name="Meneus L."/>
            <person name="Mihai O."/>
            <person name="Mihalev A."/>
            <person name="Mihova T."/>
            <person name="Mittelman R."/>
            <person name="Mlenga V."/>
            <person name="Montmayeur A."/>
            <person name="Mulrain L."/>
            <person name="Navidi A."/>
            <person name="Naylor J."/>
            <person name="Negash T."/>
            <person name="Nguyen T."/>
            <person name="Nguyen N."/>
            <person name="Nicol R."/>
            <person name="Norbu C."/>
            <person name="Norbu N."/>
            <person name="Novod N."/>
            <person name="O'Neill B."/>
            <person name="Osman S."/>
            <person name="Markiewicz E."/>
            <person name="Oyono O.L."/>
            <person name="Patti C."/>
            <person name="Phunkhang P."/>
            <person name="Pierre F."/>
            <person name="Priest M."/>
            <person name="Raghuraman S."/>
            <person name="Rege F."/>
            <person name="Reyes R."/>
            <person name="Rise C."/>
            <person name="Rogov P."/>
            <person name="Ross K."/>
            <person name="Ryan E."/>
            <person name="Settipalli S."/>
            <person name="Shea T."/>
            <person name="Sherpa N."/>
            <person name="Shi L."/>
            <person name="Shih D."/>
            <person name="Sparrow T."/>
            <person name="Spaulding J."/>
            <person name="Stalker J."/>
            <person name="Stange-Thomann N."/>
            <person name="Stavropoulos S."/>
            <person name="Stone C."/>
            <person name="Strader C."/>
            <person name="Tesfaye S."/>
            <person name="Thomson T."/>
            <person name="Thoulutsang Y."/>
            <person name="Thoulutsang D."/>
            <person name="Topham K."/>
            <person name="Topping I."/>
            <person name="Tsamla T."/>
            <person name="Vassiliev H."/>
            <person name="Vo A."/>
            <person name="Wangchuk T."/>
            <person name="Wangdi T."/>
            <person name="Weiand M."/>
            <person name="Wilkinson J."/>
            <person name="Wilson A."/>
            <person name="Yadav S."/>
            <person name="Young G."/>
            <person name="Yu Q."/>
            <person name="Zembek L."/>
            <person name="Zhong D."/>
            <person name="Zimmer A."/>
            <person name="Zwirko Z."/>
            <person name="Jaffe D.B."/>
            <person name="Alvarez P."/>
            <person name="Brockman W."/>
            <person name="Butler J."/>
            <person name="Chin C."/>
            <person name="Gnerre S."/>
            <person name="Grabherr M."/>
            <person name="Kleber M."/>
            <person name="Mauceli E."/>
            <person name="MacCallum I."/>
        </authorList>
    </citation>
    <scope>NUCLEOTIDE SEQUENCE [LARGE SCALE GENOMIC DNA]</scope>
    <source>
        <strain evidence="11">Tucson 15287-2541.00</strain>
    </source>
</reference>
<organism evidence="11">
    <name type="scientific">Drosophila grimshawi</name>
    <name type="common">Hawaiian fruit fly</name>
    <name type="synonym">Idiomyia grimshawi</name>
    <dbReference type="NCBI Taxonomy" id="7222"/>
    <lineage>
        <taxon>Eukaryota</taxon>
        <taxon>Metazoa</taxon>
        <taxon>Ecdysozoa</taxon>
        <taxon>Arthropoda</taxon>
        <taxon>Hexapoda</taxon>
        <taxon>Insecta</taxon>
        <taxon>Pterygota</taxon>
        <taxon>Neoptera</taxon>
        <taxon>Endopterygota</taxon>
        <taxon>Diptera</taxon>
        <taxon>Brachycera</taxon>
        <taxon>Muscomorpha</taxon>
        <taxon>Ephydroidea</taxon>
        <taxon>Drosophilidae</taxon>
        <taxon>Drosophila</taxon>
        <taxon>Hawaiian Drosophila</taxon>
    </lineage>
</organism>
<keyword evidence="5" id="KW-0479">Metal-binding</keyword>
<sequence length="102" mass="11011">MSQGYTPAQTYQPGGPVIIQTTTTSNVVPIGSHPSQVQCPSCHANILTTVKRQPTGRTHCFALILCLFLCWPCVCVPYCIDSCQNAEHSCPNCGAYIGTYES</sequence>
<dbReference type="SMART" id="SM00714">
    <property type="entry name" value="LITAF"/>
    <property type="match status" value="1"/>
</dbReference>